<evidence type="ECO:0000313" key="2">
    <source>
        <dbReference type="EMBL" id="APM39410.1"/>
    </source>
</evidence>
<evidence type="ECO:0000256" key="1">
    <source>
        <dbReference type="SAM" id="Coils"/>
    </source>
</evidence>
<sequence length="183" mass="21802">MKNKVNIHQIIEQATKTAIEEFDKAHKKEAKKYVFHNTKLLMENYNSLKEHAKKAISNLKDAKEILSSDKSFDDIEEENLEEIYGMVDYDELYIKSIERSKFRTLTMITHIDVSLELLKKKTYENEKSNEYQAFIDHYIGGKTYQELEDKFHTVERTLRRWMNNMCRELGIFLFGVDAVKIEY</sequence>
<dbReference type="OrthoDB" id="2739709at2"/>
<reference evidence="2 3" key="1">
    <citation type="submission" date="2016-12" db="EMBL/GenBank/DDBJ databases">
        <title>Complete genome sequence of Clostridium kluyveri JZZ isolated from the pit mud of a Chinese flavor liquor-making factory.</title>
        <authorList>
            <person name="Wang Y."/>
        </authorList>
    </citation>
    <scope>NUCLEOTIDE SEQUENCE [LARGE SCALE GENOMIC DNA]</scope>
    <source>
        <strain evidence="2 3">JZZ</strain>
    </source>
</reference>
<feature type="coiled-coil region" evidence="1">
    <location>
        <begin position="42"/>
        <end position="69"/>
    </location>
</feature>
<gene>
    <name evidence="2" type="ORF">BS101_11985</name>
</gene>
<proteinExistence type="predicted"/>
<keyword evidence="1" id="KW-0175">Coiled coil</keyword>
<accession>A0A1L5F9B0</accession>
<dbReference type="RefSeq" id="WP_073539034.1">
    <property type="nucleotide sequence ID" value="NZ_CP018335.1"/>
</dbReference>
<organism evidence="2 3">
    <name type="scientific">Clostridium kluyveri</name>
    <dbReference type="NCBI Taxonomy" id="1534"/>
    <lineage>
        <taxon>Bacteria</taxon>
        <taxon>Bacillati</taxon>
        <taxon>Bacillota</taxon>
        <taxon>Clostridia</taxon>
        <taxon>Eubacteriales</taxon>
        <taxon>Clostridiaceae</taxon>
        <taxon>Clostridium</taxon>
    </lineage>
</organism>
<dbReference type="AlphaFoldDB" id="A0A1L5F9B0"/>
<protein>
    <submittedName>
        <fullName evidence="2">Uncharacterized protein</fullName>
    </submittedName>
</protein>
<name>A0A1L5F9B0_CLOKL</name>
<evidence type="ECO:0000313" key="3">
    <source>
        <dbReference type="Proteomes" id="UP000184604"/>
    </source>
</evidence>
<dbReference type="Proteomes" id="UP000184604">
    <property type="component" value="Chromosome"/>
</dbReference>
<dbReference type="EMBL" id="CP018335">
    <property type="protein sequence ID" value="APM39410.1"/>
    <property type="molecule type" value="Genomic_DNA"/>
</dbReference>